<organism evidence="1 2">
    <name type="scientific">Vespula vulgaris</name>
    <name type="common">Yellow jacket</name>
    <name type="synonym">Wasp</name>
    <dbReference type="NCBI Taxonomy" id="7454"/>
    <lineage>
        <taxon>Eukaryota</taxon>
        <taxon>Metazoa</taxon>
        <taxon>Ecdysozoa</taxon>
        <taxon>Arthropoda</taxon>
        <taxon>Hexapoda</taxon>
        <taxon>Insecta</taxon>
        <taxon>Pterygota</taxon>
        <taxon>Neoptera</taxon>
        <taxon>Endopterygota</taxon>
        <taxon>Hymenoptera</taxon>
        <taxon>Apocrita</taxon>
        <taxon>Aculeata</taxon>
        <taxon>Vespoidea</taxon>
        <taxon>Vespidae</taxon>
        <taxon>Vespinae</taxon>
        <taxon>Vespula</taxon>
    </lineage>
</organism>
<dbReference type="EMBL" id="JACSEA010000004">
    <property type="protein sequence ID" value="KAF7403120.1"/>
    <property type="molecule type" value="Genomic_DNA"/>
</dbReference>
<reference evidence="1" key="1">
    <citation type="journal article" date="2020" name="G3 (Bethesda)">
        <title>High-Quality Assemblies for Three Invasive Social Wasps from the &lt;i&gt;Vespula&lt;/i&gt; Genus.</title>
        <authorList>
            <person name="Harrop T.W.R."/>
            <person name="Guhlin J."/>
            <person name="McLaughlin G.M."/>
            <person name="Permina E."/>
            <person name="Stockwell P."/>
            <person name="Gilligan J."/>
            <person name="Le Lec M.F."/>
            <person name="Gruber M.A.M."/>
            <person name="Quinn O."/>
            <person name="Lovegrove M."/>
            <person name="Duncan E.J."/>
            <person name="Remnant E.J."/>
            <person name="Van Eeckhoven J."/>
            <person name="Graham B."/>
            <person name="Knapp R.A."/>
            <person name="Langford K.W."/>
            <person name="Kronenberg Z."/>
            <person name="Press M.O."/>
            <person name="Eacker S.M."/>
            <person name="Wilson-Rankin E.E."/>
            <person name="Purcell J."/>
            <person name="Lester P.J."/>
            <person name="Dearden P.K."/>
        </authorList>
    </citation>
    <scope>NUCLEOTIDE SEQUENCE</scope>
    <source>
        <strain evidence="1">Marl-1</strain>
    </source>
</reference>
<protein>
    <submittedName>
        <fullName evidence="1">Uncharacterized protein</fullName>
    </submittedName>
</protein>
<evidence type="ECO:0000313" key="2">
    <source>
        <dbReference type="Proteomes" id="UP000614350"/>
    </source>
</evidence>
<dbReference type="Proteomes" id="UP000614350">
    <property type="component" value="Unassembled WGS sequence"/>
</dbReference>
<comment type="caution">
    <text evidence="1">The sequence shown here is derived from an EMBL/GenBank/DDBJ whole genome shotgun (WGS) entry which is preliminary data.</text>
</comment>
<evidence type="ECO:0000313" key="1">
    <source>
        <dbReference type="EMBL" id="KAF7403120.1"/>
    </source>
</evidence>
<dbReference type="AlphaFoldDB" id="A0A834KAU0"/>
<gene>
    <name evidence="1" type="ORF">HZH66_005387</name>
</gene>
<keyword evidence="2" id="KW-1185">Reference proteome</keyword>
<name>A0A834KAU0_VESVU</name>
<sequence length="79" mass="8827">MSLTEALLRDLSFSIGSTFDPTINSFTISLLPSAMTSRLFVSISAIEDEERLCKIDLEEDAEPAEEKVKGQFGHEFKDK</sequence>
<accession>A0A834KAU0</accession>
<proteinExistence type="predicted"/>